<evidence type="ECO:0000256" key="1">
    <source>
        <dbReference type="SAM" id="Phobius"/>
    </source>
</evidence>
<dbReference type="Pfam" id="PF12648">
    <property type="entry name" value="TcpE"/>
    <property type="match status" value="1"/>
</dbReference>
<feature type="transmembrane region" description="Helical" evidence="1">
    <location>
        <begin position="63"/>
        <end position="80"/>
    </location>
</feature>
<proteinExistence type="predicted"/>
<dbReference type="KEGG" id="scia:HUG15_07225"/>
<keyword evidence="1" id="KW-0472">Membrane</keyword>
<keyword evidence="1" id="KW-1133">Transmembrane helix</keyword>
<evidence type="ECO:0000313" key="2">
    <source>
        <dbReference type="EMBL" id="QQK78220.1"/>
    </source>
</evidence>
<organism evidence="2 3">
    <name type="scientific">Salicibibacter cibarius</name>
    <dbReference type="NCBI Taxonomy" id="2743000"/>
    <lineage>
        <taxon>Bacteria</taxon>
        <taxon>Bacillati</taxon>
        <taxon>Bacillota</taxon>
        <taxon>Bacilli</taxon>
        <taxon>Bacillales</taxon>
        <taxon>Bacillaceae</taxon>
        <taxon>Salicibibacter</taxon>
    </lineage>
</organism>
<sequence length="175" mass="20548">MMRVIFNYRQALREPKKIQQITENYSLPFSIEFIPAMNFLIFMAMTAGVLYGIHAVFPFALEWTFVIFLIGIPLMLTALVKKIQPDGKNIYLYIYDFFKYLVSVKIPNKRLCHDRPVAWMKDARIQFRQCVKVVRKKHGRIKNTDQNDDGEFIVNEHGRRVGVLSYSKHVDSQAE</sequence>
<gene>
    <name evidence="2" type="ORF">HUG15_07225</name>
</gene>
<dbReference type="EMBL" id="CP054705">
    <property type="protein sequence ID" value="QQK78220.1"/>
    <property type="molecule type" value="Genomic_DNA"/>
</dbReference>
<dbReference type="Proteomes" id="UP000595823">
    <property type="component" value="Chromosome"/>
</dbReference>
<name>A0A7T6Z7D0_9BACI</name>
<keyword evidence="3" id="KW-1185">Reference proteome</keyword>
<dbReference type="AlphaFoldDB" id="A0A7T6Z7D0"/>
<keyword evidence="1" id="KW-0812">Transmembrane</keyword>
<dbReference type="InterPro" id="IPR025608">
    <property type="entry name" value="TcpE"/>
</dbReference>
<evidence type="ECO:0000313" key="3">
    <source>
        <dbReference type="Proteomes" id="UP000595823"/>
    </source>
</evidence>
<accession>A0A7T6Z7D0</accession>
<reference evidence="2 3" key="1">
    <citation type="submission" date="2020-06" db="EMBL/GenBank/DDBJ databases">
        <title>Genomic analysis of Salicibibacter sp. NKC5-3.</title>
        <authorList>
            <person name="Oh Y.J."/>
        </authorList>
    </citation>
    <scope>NUCLEOTIDE SEQUENCE [LARGE SCALE GENOMIC DNA]</scope>
    <source>
        <strain evidence="2 3">NKC5-3</strain>
    </source>
</reference>
<protein>
    <submittedName>
        <fullName evidence="2">Conjugal transfer protein</fullName>
    </submittedName>
</protein>